<feature type="signal peptide" evidence="1">
    <location>
        <begin position="1"/>
        <end position="21"/>
    </location>
</feature>
<dbReference type="PATRIC" id="fig|743698.3.peg.449"/>
<keyword evidence="1" id="KW-0732">Signal</keyword>
<gene>
    <name evidence="2" type="ORF">SERIO_v1c04480</name>
</gene>
<feature type="chain" id="PRO_5005203857" evidence="1">
    <location>
        <begin position="22"/>
        <end position="325"/>
    </location>
</feature>
<evidence type="ECO:0000256" key="1">
    <source>
        <dbReference type="SAM" id="SignalP"/>
    </source>
</evidence>
<protein>
    <submittedName>
        <fullName evidence="2">Uncharacterized protein</fullName>
    </submittedName>
</protein>
<proteinExistence type="predicted"/>
<reference evidence="3" key="2">
    <citation type="submission" date="2015-06" db="EMBL/GenBank/DDBJ databases">
        <title>Complete genome sequence of Spiroplasma eriocheiris TDA-040725-5 (DSM 21848).</title>
        <authorList>
            <person name="Lo W.-S."/>
            <person name="Kuo C.-H."/>
        </authorList>
    </citation>
    <scope>NUCLEOTIDE SEQUENCE [LARGE SCALE GENOMIC DNA]</scope>
    <source>
        <strain evidence="3">TDA-040725-5</strain>
    </source>
</reference>
<dbReference type="EMBL" id="CP011856">
    <property type="protein sequence ID" value="AKM54027.1"/>
    <property type="molecule type" value="Genomic_DNA"/>
</dbReference>
<reference evidence="2 3" key="1">
    <citation type="journal article" date="2015" name="Genome Biol. Evol.">
        <title>Found and Lost: The Fates of Horizontally Acquired Genes in Arthropod-Symbiotic Spiroplasma.</title>
        <authorList>
            <person name="Lo W.S."/>
            <person name="Gasparich G.E."/>
            <person name="Kuo C.H."/>
        </authorList>
    </citation>
    <scope>NUCLEOTIDE SEQUENCE [LARGE SCALE GENOMIC DNA]</scope>
    <source>
        <strain evidence="3">TDA-040725-5</strain>
    </source>
</reference>
<dbReference type="RefSeq" id="WP_047791274.1">
    <property type="nucleotide sequence ID" value="NZ_CP011856.1"/>
</dbReference>
<dbReference type="Proteomes" id="UP000035661">
    <property type="component" value="Chromosome"/>
</dbReference>
<keyword evidence="3" id="KW-1185">Reference proteome</keyword>
<dbReference type="KEGG" id="seri:SERIO_v1c04480"/>
<evidence type="ECO:0000313" key="2">
    <source>
        <dbReference type="EMBL" id="AKM54027.1"/>
    </source>
</evidence>
<sequence length="325" mass="37203">MKKLLFLLGTLVISSISSNIALTNSQILNQKVTNISTELKTKDFNTDNVSLSTGDAEQNLPQFVAVLNEAFQYIKENNIKNWNIKLLNWYQTSPYEQDRNHFIPQDQLDNLHKIMSTDSFVAKTLIGQWKRIPVSETTFHYIWNSYLVYTNNQQEGKTNLNPFSAELPVQETRTFNIKLTIEYSEPIHEIIVDSSLVEITSDAAYGKLTAMTDIYDKCYEAMQLLTNPRIAIMVIGFLVNGEIRAAVPLSQNAVHTFKNILTDDNFKLLDFEFHAENHGSDKFYTVNMIYLDNNVEKNIPLSPFFTIHGLFQKATILLETELIGD</sequence>
<organism evidence="2 3">
    <name type="scientific">Spiroplasma eriocheiris</name>
    <dbReference type="NCBI Taxonomy" id="315358"/>
    <lineage>
        <taxon>Bacteria</taxon>
        <taxon>Bacillati</taxon>
        <taxon>Mycoplasmatota</taxon>
        <taxon>Mollicutes</taxon>
        <taxon>Entomoplasmatales</taxon>
        <taxon>Spiroplasmataceae</taxon>
        <taxon>Spiroplasma</taxon>
    </lineage>
</organism>
<accession>A0A0H3XMA5</accession>
<name>A0A0H3XMA5_9MOLU</name>
<evidence type="ECO:0000313" key="3">
    <source>
        <dbReference type="Proteomes" id="UP000035661"/>
    </source>
</evidence>
<dbReference type="AlphaFoldDB" id="A0A0H3XMA5"/>